<dbReference type="Proteomes" id="UP000005940">
    <property type="component" value="Chromosome"/>
</dbReference>
<evidence type="ECO:0000256" key="1">
    <source>
        <dbReference type="SAM" id="MobiDB-lite"/>
    </source>
</evidence>
<dbReference type="AlphaFoldDB" id="A0A7G3U8H0"/>
<feature type="region of interest" description="Disordered" evidence="1">
    <location>
        <begin position="1"/>
        <end position="102"/>
    </location>
</feature>
<evidence type="ECO:0000313" key="2">
    <source>
        <dbReference type="EMBL" id="QKM66288.1"/>
    </source>
</evidence>
<gene>
    <name evidence="2" type="ORF">STSU_003010</name>
</gene>
<sequence length="102" mass="10875">MTTASTIRDLHGRRHREHARPARALPGTRGTDHDRPEAAAARGTRGPERVRRCVARLTGPAVCRPGHGDRPRGPGPGPDSADGPHPGWDRLTAGHNPSGHRG</sequence>
<reference evidence="2 3" key="1">
    <citation type="journal article" date="2012" name="J. Bacteriol.">
        <title>Draft genome of Streptomyces tsukubaensis NRRL 18488, the producer of the clinically important immunosuppressant tacrolimus (FK506).</title>
        <authorList>
            <person name="Barreiro C."/>
            <person name="Prieto C."/>
            <person name="Sola-Landa A."/>
            <person name="Solera E."/>
            <person name="Martinez-Castro M."/>
            <person name="Perez-Redondo R."/>
            <person name="Garcia-Estrada C."/>
            <person name="Aparicio J.F."/>
            <person name="Fernandez-Martinez L.T."/>
            <person name="Santos-Aberturas J."/>
            <person name="Salehi-Najafabadi Z."/>
            <person name="Rodriguez-Garcia A."/>
            <person name="Tauch A."/>
            <person name="Martin J.F."/>
        </authorList>
    </citation>
    <scope>NUCLEOTIDE SEQUENCE [LARGE SCALE GENOMIC DNA]</scope>
    <source>
        <strain evidence="3">DSM 42081 / NBRC 108919 / NRRL 18488 / 9993</strain>
    </source>
</reference>
<protein>
    <submittedName>
        <fullName evidence="2">Uncharacterized protein</fullName>
    </submittedName>
</protein>
<organism evidence="2 3">
    <name type="scientific">Streptomyces tsukubensis (strain DSM 42081 / NBRC 108919 / NRRL 18488 / 9993)</name>
    <dbReference type="NCBI Taxonomy" id="1114943"/>
    <lineage>
        <taxon>Bacteria</taxon>
        <taxon>Bacillati</taxon>
        <taxon>Actinomycetota</taxon>
        <taxon>Actinomycetes</taxon>
        <taxon>Kitasatosporales</taxon>
        <taxon>Streptomycetaceae</taxon>
        <taxon>Streptomyces</taxon>
    </lineage>
</organism>
<accession>A0A7G3U8H0</accession>
<dbReference type="EMBL" id="CP029159">
    <property type="protein sequence ID" value="QKM66288.1"/>
    <property type="molecule type" value="Genomic_DNA"/>
</dbReference>
<proteinExistence type="predicted"/>
<name>A0A7G3U8H0_STRT9</name>
<keyword evidence="3" id="KW-1185">Reference proteome</keyword>
<evidence type="ECO:0000313" key="3">
    <source>
        <dbReference type="Proteomes" id="UP000005940"/>
    </source>
</evidence>